<reference evidence="2" key="1">
    <citation type="submission" date="2016-05" db="EMBL/GenBank/DDBJ databases">
        <title>Genome sequence of Lactobacillus helveticus FAM8105.</title>
        <authorList>
            <person name="Ahrens C."/>
            <person name="Schmid M."/>
        </authorList>
    </citation>
    <scope>NUCLEOTIDE SEQUENCE [LARGE SCALE GENOMIC DNA]</scope>
    <source>
        <strain evidence="2">FAM8105</strain>
    </source>
</reference>
<dbReference type="AlphaFoldDB" id="A0AAU8XWW2"/>
<organism evidence="1 2">
    <name type="scientific">Lactobacillus helveticus</name>
    <name type="common">Lactobacillus suntoryeus</name>
    <dbReference type="NCBI Taxonomy" id="1587"/>
    <lineage>
        <taxon>Bacteria</taxon>
        <taxon>Bacillati</taxon>
        <taxon>Bacillota</taxon>
        <taxon>Bacilli</taxon>
        <taxon>Lactobacillales</taxon>
        <taxon>Lactobacillaceae</taxon>
        <taxon>Lactobacillus</taxon>
    </lineage>
</organism>
<dbReference type="EMBL" id="CP015496">
    <property type="protein sequence ID" value="AUI75276.1"/>
    <property type="molecule type" value="Genomic_DNA"/>
</dbReference>
<sequence length="123" mass="14653">MQRLYEDYLYDTENSKIIAEYESRFFPSNFNYYKEWLYQAPNGKFFLYGEGNGSSPYGCPAYDSGMEAGADLRPLTFDEAKKWYQNTLDKLYRVDDIMDGEDPEPNYPTYCRLFKKNDEKEKE</sequence>
<evidence type="ECO:0000313" key="2">
    <source>
        <dbReference type="Proteomes" id="UP000234562"/>
    </source>
</evidence>
<proteinExistence type="predicted"/>
<evidence type="ECO:0000313" key="1">
    <source>
        <dbReference type="EMBL" id="AUI75276.1"/>
    </source>
</evidence>
<dbReference type="Proteomes" id="UP000234562">
    <property type="component" value="Chromosome"/>
</dbReference>
<accession>A0AAU8XWW2</accession>
<dbReference type="RefSeq" id="WP_101854086.1">
    <property type="nucleotide sequence ID" value="NZ_JBBBSR010000057.1"/>
</dbReference>
<gene>
    <name evidence="1" type="ORF">Lh8105_09075</name>
</gene>
<protein>
    <submittedName>
        <fullName evidence="1">Uncharacterized protein</fullName>
    </submittedName>
</protein>
<name>A0AAU8XWW2_LACHE</name>